<evidence type="ECO:0000313" key="2">
    <source>
        <dbReference type="EMBL" id="CAJ2511315.1"/>
    </source>
</evidence>
<dbReference type="Proteomes" id="UP001295740">
    <property type="component" value="Unassembled WGS sequence"/>
</dbReference>
<dbReference type="AlphaFoldDB" id="A0AAI8YNL6"/>
<feature type="signal peptide" evidence="1">
    <location>
        <begin position="1"/>
        <end position="20"/>
    </location>
</feature>
<evidence type="ECO:0000256" key="1">
    <source>
        <dbReference type="SAM" id="SignalP"/>
    </source>
</evidence>
<name>A0AAI8YNL6_9PEZI</name>
<comment type="caution">
    <text evidence="2">The sequence shown here is derived from an EMBL/GenBank/DDBJ whole genome shotgun (WGS) entry which is preliminary data.</text>
</comment>
<keyword evidence="3" id="KW-1185">Reference proteome</keyword>
<evidence type="ECO:0000313" key="3">
    <source>
        <dbReference type="Proteomes" id="UP001295740"/>
    </source>
</evidence>
<dbReference type="EMBL" id="CAUWAG010000018">
    <property type="protein sequence ID" value="CAJ2511315.1"/>
    <property type="molecule type" value="Genomic_DNA"/>
</dbReference>
<sequence length="173" mass="18262">MHFTTAIGTTVLLALNYAHASPAAPPRTRDDTTWDWDTNIRGLPSTQFVVVVQPGLASPLSIYAASSASGVAYDSSHTDVDCSDSAGNSDEITLAVPAALQRQNKPTVTRTPLCGAPAVTAGQKPDWSGAQLKYKDQEFDLSAPWVGERFPSAAGKCTDPSANGTERVCRLVV</sequence>
<protein>
    <submittedName>
        <fullName evidence="2">Uu.00g069400.m01.CDS01</fullName>
    </submittedName>
</protein>
<accession>A0AAI8YNL6</accession>
<organism evidence="2 3">
    <name type="scientific">Anthostomella pinea</name>
    <dbReference type="NCBI Taxonomy" id="933095"/>
    <lineage>
        <taxon>Eukaryota</taxon>
        <taxon>Fungi</taxon>
        <taxon>Dikarya</taxon>
        <taxon>Ascomycota</taxon>
        <taxon>Pezizomycotina</taxon>
        <taxon>Sordariomycetes</taxon>
        <taxon>Xylariomycetidae</taxon>
        <taxon>Xylariales</taxon>
        <taxon>Xylariaceae</taxon>
        <taxon>Anthostomella</taxon>
    </lineage>
</organism>
<proteinExistence type="predicted"/>
<gene>
    <name evidence="2" type="ORF">KHLLAP_LOCUS11783</name>
</gene>
<reference evidence="2" key="1">
    <citation type="submission" date="2023-10" db="EMBL/GenBank/DDBJ databases">
        <authorList>
            <person name="Hackl T."/>
        </authorList>
    </citation>
    <scope>NUCLEOTIDE SEQUENCE</scope>
</reference>
<feature type="chain" id="PRO_5042543178" evidence="1">
    <location>
        <begin position="21"/>
        <end position="173"/>
    </location>
</feature>
<keyword evidence="1" id="KW-0732">Signal</keyword>